<dbReference type="PANTHER" id="PTHR41252">
    <property type="entry name" value="BLR2505 PROTEIN"/>
    <property type="match status" value="1"/>
</dbReference>
<organism evidence="2 3">
    <name type="scientific">Shewanella corallii</name>
    <dbReference type="NCBI Taxonomy" id="560080"/>
    <lineage>
        <taxon>Bacteria</taxon>
        <taxon>Pseudomonadati</taxon>
        <taxon>Pseudomonadota</taxon>
        <taxon>Gammaproteobacteria</taxon>
        <taxon>Alteromonadales</taxon>
        <taxon>Shewanellaceae</taxon>
        <taxon>Shewanella</taxon>
    </lineage>
</organism>
<evidence type="ECO:0000313" key="2">
    <source>
        <dbReference type="EMBL" id="MCL2914592.1"/>
    </source>
</evidence>
<dbReference type="InterPro" id="IPR037401">
    <property type="entry name" value="SnoaL-like"/>
</dbReference>
<protein>
    <submittedName>
        <fullName evidence="2">Nuclear transport factor 2 family protein</fullName>
    </submittedName>
</protein>
<accession>A0ABT0N807</accession>
<dbReference type="RefSeq" id="WP_249249267.1">
    <property type="nucleotide sequence ID" value="NZ_JAKIKT010000004.1"/>
</dbReference>
<dbReference type="CDD" id="cd00531">
    <property type="entry name" value="NTF2_like"/>
    <property type="match status" value="1"/>
</dbReference>
<dbReference type="SUPFAM" id="SSF54427">
    <property type="entry name" value="NTF2-like"/>
    <property type="match status" value="1"/>
</dbReference>
<evidence type="ECO:0000259" key="1">
    <source>
        <dbReference type="Pfam" id="PF12680"/>
    </source>
</evidence>
<gene>
    <name evidence="2" type="ORF">L2725_12520</name>
</gene>
<dbReference type="Proteomes" id="UP001202831">
    <property type="component" value="Unassembled WGS sequence"/>
</dbReference>
<dbReference type="EMBL" id="JAKIKT010000004">
    <property type="protein sequence ID" value="MCL2914592.1"/>
    <property type="molecule type" value="Genomic_DNA"/>
</dbReference>
<dbReference type="Gene3D" id="3.10.450.50">
    <property type="match status" value="1"/>
</dbReference>
<evidence type="ECO:0000313" key="3">
    <source>
        <dbReference type="Proteomes" id="UP001202831"/>
    </source>
</evidence>
<dbReference type="Pfam" id="PF12680">
    <property type="entry name" value="SnoaL_2"/>
    <property type="match status" value="1"/>
</dbReference>
<feature type="domain" description="SnoaL-like" evidence="1">
    <location>
        <begin position="14"/>
        <end position="120"/>
    </location>
</feature>
<proteinExistence type="predicted"/>
<reference evidence="2 3" key="1">
    <citation type="submission" date="2022-01" db="EMBL/GenBank/DDBJ databases">
        <title>Whole genome-based taxonomy of the Shewanellaceae.</title>
        <authorList>
            <person name="Martin-Rodriguez A.J."/>
        </authorList>
    </citation>
    <scope>NUCLEOTIDE SEQUENCE [LARGE SCALE GENOMIC DNA]</scope>
    <source>
        <strain evidence="2 3">DSM 21332</strain>
    </source>
</reference>
<sequence>MSAGVMSEQNINTIRNYFKALESGDMETFAAMFADNVVWHQPGNNKYSGDKQGVAEIGQMVAAMMQETQGSFALKTQGDPSANGQLVAVPVSFGGEKAQQTMQMRGTDLFRMNDGKIVEVWLFSEDQRAEDQFWGI</sequence>
<dbReference type="PANTHER" id="PTHR41252:SF1">
    <property type="entry name" value="BLR2505 PROTEIN"/>
    <property type="match status" value="1"/>
</dbReference>
<name>A0ABT0N807_9GAMM</name>
<comment type="caution">
    <text evidence="2">The sequence shown here is derived from an EMBL/GenBank/DDBJ whole genome shotgun (WGS) entry which is preliminary data.</text>
</comment>
<dbReference type="InterPro" id="IPR032710">
    <property type="entry name" value="NTF2-like_dom_sf"/>
</dbReference>
<keyword evidence="3" id="KW-1185">Reference proteome</keyword>